<protein>
    <submittedName>
        <fullName evidence="1">Putative vimentin</fullName>
    </submittedName>
</protein>
<organism evidence="1 2">
    <name type="scientific">Escherichia coli</name>
    <dbReference type="NCBI Taxonomy" id="562"/>
    <lineage>
        <taxon>Bacteria</taxon>
        <taxon>Pseudomonadati</taxon>
        <taxon>Pseudomonadota</taxon>
        <taxon>Gammaproteobacteria</taxon>
        <taxon>Enterobacterales</taxon>
        <taxon>Enterobacteriaceae</taxon>
        <taxon>Escherichia</taxon>
    </lineage>
</organism>
<accession>A0A376UH40</accession>
<gene>
    <name evidence="1" type="ORF">NCTC8622_07557</name>
</gene>
<sequence length="76" mass="8928">MHEKNIALLCDEADRLLQLNINLLRQMVDEPDVLLDGKNKNGQLFDKQKALKELRSWRANKSKPPAGRWCWLWSAR</sequence>
<dbReference type="AlphaFoldDB" id="A0A376UH40"/>
<name>A0A376UH40_ECOLX</name>
<dbReference type="Proteomes" id="UP000254079">
    <property type="component" value="Unassembled WGS sequence"/>
</dbReference>
<proteinExistence type="predicted"/>
<reference evidence="1 2" key="1">
    <citation type="submission" date="2018-06" db="EMBL/GenBank/DDBJ databases">
        <authorList>
            <consortium name="Pathogen Informatics"/>
            <person name="Doyle S."/>
        </authorList>
    </citation>
    <scope>NUCLEOTIDE SEQUENCE [LARGE SCALE GENOMIC DNA]</scope>
    <source>
        <strain evidence="1 2">NCTC8622</strain>
    </source>
</reference>
<evidence type="ECO:0000313" key="2">
    <source>
        <dbReference type="Proteomes" id="UP000254079"/>
    </source>
</evidence>
<dbReference type="EMBL" id="UGCP01000002">
    <property type="protein sequence ID" value="STI88358.1"/>
    <property type="molecule type" value="Genomic_DNA"/>
</dbReference>
<evidence type="ECO:0000313" key="1">
    <source>
        <dbReference type="EMBL" id="STI88358.1"/>
    </source>
</evidence>